<dbReference type="EMBL" id="UXSR01005249">
    <property type="protein sequence ID" value="VDD80287.1"/>
    <property type="molecule type" value="Genomic_DNA"/>
</dbReference>
<dbReference type="PANTHER" id="PTHR11256:SF50">
    <property type="entry name" value="APOPTOSIS REGULATOR CED-9"/>
    <property type="match status" value="1"/>
</dbReference>
<dbReference type="AlphaFoldDB" id="A0A0R3UGE3"/>
<name>A0A0R3UGE3_MESCO</name>
<dbReference type="GO" id="GO:0051400">
    <property type="term" value="F:BH domain binding"/>
    <property type="evidence" value="ECO:0007669"/>
    <property type="project" value="TreeGrafter"/>
</dbReference>
<evidence type="ECO:0000313" key="6">
    <source>
        <dbReference type="WBParaSite" id="MCU_001664-RA"/>
    </source>
</evidence>
<dbReference type="WBParaSite" id="MCU_001664-RA">
    <property type="protein sequence ID" value="MCU_001664-RA"/>
    <property type="gene ID" value="MCU_001664"/>
</dbReference>
<organism evidence="6">
    <name type="scientific">Mesocestoides corti</name>
    <name type="common">Flatworm</name>
    <dbReference type="NCBI Taxonomy" id="53468"/>
    <lineage>
        <taxon>Eukaryota</taxon>
        <taxon>Metazoa</taxon>
        <taxon>Spiralia</taxon>
        <taxon>Lophotrochozoa</taxon>
        <taxon>Platyhelminthes</taxon>
        <taxon>Cestoda</taxon>
        <taxon>Eucestoda</taxon>
        <taxon>Cyclophyllidea</taxon>
        <taxon>Mesocestoididae</taxon>
        <taxon>Mesocestoides</taxon>
    </lineage>
</organism>
<feature type="domain" description="Bcl-2 Bcl-2 homology region 1-3" evidence="3">
    <location>
        <begin position="77"/>
        <end position="176"/>
    </location>
</feature>
<dbReference type="STRING" id="53468.A0A0R3UGE3"/>
<evidence type="ECO:0000256" key="1">
    <source>
        <dbReference type="ARBA" id="ARBA00009458"/>
    </source>
</evidence>
<proteinExistence type="inferred from homology"/>
<accession>A0A0R3UGE3</accession>
<dbReference type="PANTHER" id="PTHR11256">
    <property type="entry name" value="BCL-2 RELATED"/>
    <property type="match status" value="1"/>
</dbReference>
<dbReference type="GO" id="GO:0005741">
    <property type="term" value="C:mitochondrial outer membrane"/>
    <property type="evidence" value="ECO:0007669"/>
    <property type="project" value="TreeGrafter"/>
</dbReference>
<dbReference type="Gene3D" id="1.10.437.10">
    <property type="entry name" value="Blc2-like"/>
    <property type="match status" value="1"/>
</dbReference>
<dbReference type="Proteomes" id="UP000267029">
    <property type="component" value="Unassembled WGS sequence"/>
</dbReference>
<dbReference type="InterPro" id="IPR046371">
    <property type="entry name" value="Bcl-2_BH1-3"/>
</dbReference>
<dbReference type="InterPro" id="IPR036834">
    <property type="entry name" value="Bcl-2-like_sf"/>
</dbReference>
<dbReference type="SMART" id="SM00337">
    <property type="entry name" value="BCL"/>
    <property type="match status" value="1"/>
</dbReference>
<sequence>MPVARHFIEGPTEADSNIYNVTCSLDKLPTREVIERILVDYVLYLIGQRGHEGLPLFEEKRGRTEWHKTTQYIMECLVDRAAEFEKAFLPRFRNHQALLFIRPETMEVDFVQTLEAIWSDGLANWGRFLGFISFVGAYCLSALNAGIVYKIKFLVEAAVDNLDKRIGRWIQQNGGWRICYLQLKSMNQDDL</sequence>
<keyword evidence="5" id="KW-1185">Reference proteome</keyword>
<dbReference type="InterPro" id="IPR002475">
    <property type="entry name" value="Bcl2-like"/>
</dbReference>
<reference evidence="4 5" key="1">
    <citation type="submission" date="2018-10" db="EMBL/GenBank/DDBJ databases">
        <authorList>
            <consortium name="Pathogen Informatics"/>
        </authorList>
    </citation>
    <scope>NUCLEOTIDE SEQUENCE [LARGE SCALE GENOMIC DNA]</scope>
</reference>
<dbReference type="InterPro" id="IPR026298">
    <property type="entry name" value="Bcl-2_fam"/>
</dbReference>
<protein>
    <submittedName>
        <fullName evidence="6">BCL domain-containing protein</fullName>
    </submittedName>
</protein>
<evidence type="ECO:0000259" key="3">
    <source>
        <dbReference type="SMART" id="SM00337"/>
    </source>
</evidence>
<comment type="similarity">
    <text evidence="1">Belongs to the Bcl-2 family.</text>
</comment>
<dbReference type="GO" id="GO:0008630">
    <property type="term" value="P:intrinsic apoptotic signaling pathway in response to DNA damage"/>
    <property type="evidence" value="ECO:0007669"/>
    <property type="project" value="TreeGrafter"/>
</dbReference>
<evidence type="ECO:0000256" key="2">
    <source>
        <dbReference type="ARBA" id="ARBA00022703"/>
    </source>
</evidence>
<dbReference type="GO" id="GO:0001836">
    <property type="term" value="P:release of cytochrome c from mitochondria"/>
    <property type="evidence" value="ECO:0007669"/>
    <property type="project" value="TreeGrafter"/>
</dbReference>
<dbReference type="OrthoDB" id="6021377at2759"/>
<dbReference type="Pfam" id="PF00452">
    <property type="entry name" value="Bcl-2"/>
    <property type="match status" value="1"/>
</dbReference>
<keyword evidence="2" id="KW-0053">Apoptosis</keyword>
<dbReference type="GO" id="GO:0097192">
    <property type="term" value="P:extrinsic apoptotic signaling pathway in absence of ligand"/>
    <property type="evidence" value="ECO:0007669"/>
    <property type="project" value="TreeGrafter"/>
</dbReference>
<dbReference type="GO" id="GO:0042981">
    <property type="term" value="P:regulation of apoptotic process"/>
    <property type="evidence" value="ECO:0007669"/>
    <property type="project" value="InterPro"/>
</dbReference>
<evidence type="ECO:0000313" key="4">
    <source>
        <dbReference type="EMBL" id="VDD80287.1"/>
    </source>
</evidence>
<reference evidence="6" key="2">
    <citation type="submission" date="2019-11" db="UniProtKB">
        <authorList>
            <consortium name="WormBaseParasite"/>
        </authorList>
    </citation>
    <scope>IDENTIFICATION</scope>
</reference>
<dbReference type="SUPFAM" id="SSF56854">
    <property type="entry name" value="Bcl-2 inhibitors of programmed cell death"/>
    <property type="match status" value="1"/>
</dbReference>
<evidence type="ECO:0000313" key="5">
    <source>
        <dbReference type="Proteomes" id="UP000267029"/>
    </source>
</evidence>
<gene>
    <name evidence="4" type="ORF">MCOS_LOCUS6290</name>
</gene>
<dbReference type="PRINTS" id="PR01862">
    <property type="entry name" value="BCL2FAMILY"/>
</dbReference>
<dbReference type="PROSITE" id="PS50062">
    <property type="entry name" value="BCL2_FAMILY"/>
    <property type="match status" value="1"/>
</dbReference>